<feature type="transmembrane region" description="Helical" evidence="7">
    <location>
        <begin position="135"/>
        <end position="153"/>
    </location>
</feature>
<evidence type="ECO:0000256" key="4">
    <source>
        <dbReference type="ARBA" id="ARBA00022692"/>
    </source>
</evidence>
<evidence type="ECO:0000256" key="3">
    <source>
        <dbReference type="ARBA" id="ARBA00022475"/>
    </source>
</evidence>
<feature type="transmembrane region" description="Helical" evidence="7">
    <location>
        <begin position="101"/>
        <end position="123"/>
    </location>
</feature>
<organism evidence="9 10">
    <name type="scientific">Paenibacillus ferrarius</name>
    <dbReference type="NCBI Taxonomy" id="1469647"/>
    <lineage>
        <taxon>Bacteria</taxon>
        <taxon>Bacillati</taxon>
        <taxon>Bacillota</taxon>
        <taxon>Bacilli</taxon>
        <taxon>Bacillales</taxon>
        <taxon>Paenibacillaceae</taxon>
        <taxon>Paenibacillus</taxon>
    </lineage>
</organism>
<dbReference type="PROSITE" id="PS50928">
    <property type="entry name" value="ABC_TM1"/>
    <property type="match status" value="1"/>
</dbReference>
<evidence type="ECO:0000256" key="5">
    <source>
        <dbReference type="ARBA" id="ARBA00022989"/>
    </source>
</evidence>
<dbReference type="RefSeq" id="WP_079419536.1">
    <property type="nucleotide sequence ID" value="NZ_MBTG01000048.1"/>
</dbReference>
<keyword evidence="10" id="KW-1185">Reference proteome</keyword>
<keyword evidence="4 7" id="KW-0812">Transmembrane</keyword>
<gene>
    <name evidence="9" type="ORF">BC351_38790</name>
</gene>
<keyword evidence="3" id="KW-1003">Cell membrane</keyword>
<evidence type="ECO:0000256" key="7">
    <source>
        <dbReference type="RuleBase" id="RU363032"/>
    </source>
</evidence>
<dbReference type="PANTHER" id="PTHR43744">
    <property type="entry name" value="ABC TRANSPORTER PERMEASE PROTEIN MG189-RELATED-RELATED"/>
    <property type="match status" value="1"/>
</dbReference>
<feature type="domain" description="ABC transmembrane type-1" evidence="8">
    <location>
        <begin position="64"/>
        <end position="253"/>
    </location>
</feature>
<comment type="caution">
    <text evidence="9">The sequence shown here is derived from an EMBL/GenBank/DDBJ whole genome shotgun (WGS) entry which is preliminary data.</text>
</comment>
<dbReference type="InterPro" id="IPR000515">
    <property type="entry name" value="MetI-like"/>
</dbReference>
<feature type="transmembrane region" description="Helical" evidence="7">
    <location>
        <begin position="174"/>
        <end position="196"/>
    </location>
</feature>
<evidence type="ECO:0000259" key="8">
    <source>
        <dbReference type="PROSITE" id="PS50928"/>
    </source>
</evidence>
<dbReference type="Proteomes" id="UP000190626">
    <property type="component" value="Unassembled WGS sequence"/>
</dbReference>
<dbReference type="Pfam" id="PF00528">
    <property type="entry name" value="BPD_transp_1"/>
    <property type="match status" value="1"/>
</dbReference>
<proteinExistence type="inferred from homology"/>
<feature type="transmembrane region" description="Helical" evidence="7">
    <location>
        <begin position="236"/>
        <end position="253"/>
    </location>
</feature>
<keyword evidence="6 7" id="KW-0472">Membrane</keyword>
<dbReference type="Gene3D" id="1.10.3720.10">
    <property type="entry name" value="MetI-like"/>
    <property type="match status" value="1"/>
</dbReference>
<evidence type="ECO:0000313" key="9">
    <source>
        <dbReference type="EMBL" id="OPH48127.1"/>
    </source>
</evidence>
<dbReference type="GO" id="GO:0055085">
    <property type="term" value="P:transmembrane transport"/>
    <property type="evidence" value="ECO:0007669"/>
    <property type="project" value="InterPro"/>
</dbReference>
<comment type="similarity">
    <text evidence="7">Belongs to the binding-protein-dependent transport system permease family.</text>
</comment>
<dbReference type="InterPro" id="IPR035906">
    <property type="entry name" value="MetI-like_sf"/>
</dbReference>
<keyword evidence="5 7" id="KW-1133">Transmembrane helix</keyword>
<dbReference type="AlphaFoldDB" id="A0A1V4H9Q4"/>
<dbReference type="CDD" id="cd06261">
    <property type="entry name" value="TM_PBP2"/>
    <property type="match status" value="1"/>
</dbReference>
<name>A0A1V4H9Q4_9BACL</name>
<dbReference type="PANTHER" id="PTHR43744:SF12">
    <property type="entry name" value="ABC TRANSPORTER PERMEASE PROTEIN MG189-RELATED"/>
    <property type="match status" value="1"/>
</dbReference>
<keyword evidence="2 7" id="KW-0813">Transport</keyword>
<evidence type="ECO:0000256" key="2">
    <source>
        <dbReference type="ARBA" id="ARBA00022448"/>
    </source>
</evidence>
<evidence type="ECO:0000256" key="6">
    <source>
        <dbReference type="ARBA" id="ARBA00023136"/>
    </source>
</evidence>
<feature type="transmembrane region" description="Helical" evidence="7">
    <location>
        <begin position="63"/>
        <end position="89"/>
    </location>
</feature>
<dbReference type="GO" id="GO:0005886">
    <property type="term" value="C:plasma membrane"/>
    <property type="evidence" value="ECO:0007669"/>
    <property type="project" value="UniProtKB-SubCell"/>
</dbReference>
<dbReference type="SUPFAM" id="SSF161098">
    <property type="entry name" value="MetI-like"/>
    <property type="match status" value="1"/>
</dbReference>
<accession>A0A1V4H9Q4</accession>
<protein>
    <submittedName>
        <fullName evidence="9">Sugar ABC transporter permease</fullName>
    </submittedName>
</protein>
<sequence length="268" mass="29869">MRALRLSLSVLLALFFLVPISWMLIVSIKDEGMKITGVLDWYKPPYTFETYAYIFQETSLVRWMFNSLVVAIAVTMLTLLVSSLSAFALSKIKFRYQKFMFVLILAGLLIPGEAILIPLYQVVKGLGMLDSYEGLILPAVASPFAVVVLKSFFDAVPNELIESAEMDGGSKLRVYASIVMPLAKPALASIVILTFIAQWNNFLWPFIAITSEELFTLPMGIPTLMSQYSEDYVRPMAINSVASIPVMVAFLFFERQIVKGLSFSGIKG</sequence>
<evidence type="ECO:0000256" key="1">
    <source>
        <dbReference type="ARBA" id="ARBA00004651"/>
    </source>
</evidence>
<dbReference type="OrthoDB" id="9771544at2"/>
<reference evidence="10" key="1">
    <citation type="submission" date="2016-07" db="EMBL/GenBank/DDBJ databases">
        <authorList>
            <person name="Florea S."/>
            <person name="Webb J.S."/>
            <person name="Jaromczyk J."/>
            <person name="Schardl C.L."/>
        </authorList>
    </citation>
    <scope>NUCLEOTIDE SEQUENCE [LARGE SCALE GENOMIC DNA]</scope>
    <source>
        <strain evidence="10">CY1</strain>
    </source>
</reference>
<evidence type="ECO:0000313" key="10">
    <source>
        <dbReference type="Proteomes" id="UP000190626"/>
    </source>
</evidence>
<dbReference type="STRING" id="1469647.BC351_38790"/>
<dbReference type="EMBL" id="MBTG01000048">
    <property type="protein sequence ID" value="OPH48127.1"/>
    <property type="molecule type" value="Genomic_DNA"/>
</dbReference>
<comment type="subcellular location">
    <subcellularLocation>
        <location evidence="1 7">Cell membrane</location>
        <topology evidence="1 7">Multi-pass membrane protein</topology>
    </subcellularLocation>
</comment>